<keyword evidence="4" id="KW-0170">Cobalt</keyword>
<accession>A0A133Y204</accession>
<dbReference type="InterPro" id="IPR050862">
    <property type="entry name" value="RdRp_reductase_class-2"/>
</dbReference>
<dbReference type="PATRIC" id="fig|87541.4.peg.663"/>
<gene>
    <name evidence="6" type="ORF">HMPREF3187_00662</name>
</gene>
<evidence type="ECO:0000313" key="6">
    <source>
        <dbReference type="EMBL" id="KXB37221.1"/>
    </source>
</evidence>
<evidence type="ECO:0000313" key="7">
    <source>
        <dbReference type="Proteomes" id="UP000070422"/>
    </source>
</evidence>
<evidence type="ECO:0000256" key="1">
    <source>
        <dbReference type="ARBA" id="ARBA00001922"/>
    </source>
</evidence>
<evidence type="ECO:0000259" key="5">
    <source>
        <dbReference type="Pfam" id="PF02867"/>
    </source>
</evidence>
<dbReference type="GO" id="GO:0031419">
    <property type="term" value="F:cobalamin binding"/>
    <property type="evidence" value="ECO:0007669"/>
    <property type="project" value="UniProtKB-KW"/>
</dbReference>
<dbReference type="SUPFAM" id="SSF51998">
    <property type="entry name" value="PFL-like glycyl radical enzymes"/>
    <property type="match status" value="1"/>
</dbReference>
<dbReference type="PANTHER" id="PTHR43371">
    <property type="entry name" value="VITAMIN B12-DEPENDENT RIBONUCLEOTIDE REDUCTASE"/>
    <property type="match status" value="1"/>
</dbReference>
<evidence type="ECO:0000256" key="3">
    <source>
        <dbReference type="ARBA" id="ARBA00023002"/>
    </source>
</evidence>
<dbReference type="Pfam" id="PF02867">
    <property type="entry name" value="Ribonuc_red_lgC"/>
    <property type="match status" value="1"/>
</dbReference>
<comment type="cofactor">
    <cofactor evidence="1">
        <name>adenosylcob(III)alamin</name>
        <dbReference type="ChEBI" id="CHEBI:18408"/>
    </cofactor>
</comment>
<name>A0A133Y204_9LACT</name>
<dbReference type="InterPro" id="IPR000788">
    <property type="entry name" value="RNR_lg_C"/>
</dbReference>
<dbReference type="EMBL" id="LSCQ01000031">
    <property type="protein sequence ID" value="KXB37221.1"/>
    <property type="molecule type" value="Genomic_DNA"/>
</dbReference>
<dbReference type="GO" id="GO:0004748">
    <property type="term" value="F:ribonucleoside-diphosphate reductase activity, thioredoxin disulfide as acceptor"/>
    <property type="evidence" value="ECO:0007669"/>
    <property type="project" value="TreeGrafter"/>
</dbReference>
<dbReference type="Gene3D" id="3.20.70.20">
    <property type="match status" value="1"/>
</dbReference>
<evidence type="ECO:0000256" key="2">
    <source>
        <dbReference type="ARBA" id="ARBA00022628"/>
    </source>
</evidence>
<dbReference type="PANTHER" id="PTHR43371:SF1">
    <property type="entry name" value="RIBONUCLEOSIDE-DIPHOSPHATE REDUCTASE"/>
    <property type="match status" value="1"/>
</dbReference>
<evidence type="ECO:0000256" key="4">
    <source>
        <dbReference type="ARBA" id="ARBA00023285"/>
    </source>
</evidence>
<reference evidence="6 7" key="1">
    <citation type="submission" date="2016-01" db="EMBL/GenBank/DDBJ databases">
        <authorList>
            <person name="Oliw E.H."/>
        </authorList>
    </citation>
    <scope>NUCLEOTIDE SEQUENCE [LARGE SCALE GENOMIC DNA]</scope>
    <source>
        <strain evidence="6 7">KA00635</strain>
    </source>
</reference>
<sequence>MYQATVELRELSPNKVSDQAYQEAKKFLNLGGHYEVNSPDFLTGANISVAISNDFMEAVKNNRSWNLRFPAVEEYDAEEMKVYDEEWAKIGDVREWKKMGHAVTTYRTIPARELWQLINICATYAAEPGIFFIDRANDATNAVAYGQKSSCY</sequence>
<dbReference type="Proteomes" id="UP000070422">
    <property type="component" value="Unassembled WGS sequence"/>
</dbReference>
<dbReference type="AlphaFoldDB" id="A0A133Y204"/>
<feature type="domain" description="Ribonucleotide reductase large subunit C-terminal" evidence="5">
    <location>
        <begin position="39"/>
        <end position="142"/>
    </location>
</feature>
<proteinExistence type="predicted"/>
<comment type="caution">
    <text evidence="6">The sequence shown here is derived from an EMBL/GenBank/DDBJ whole genome shotgun (WGS) entry which is preliminary data.</text>
</comment>
<protein>
    <recommendedName>
        <fullName evidence="5">Ribonucleotide reductase large subunit C-terminal domain-containing protein</fullName>
    </recommendedName>
</protein>
<organism evidence="6 7">
    <name type="scientific">Aerococcus christensenii</name>
    <dbReference type="NCBI Taxonomy" id="87541"/>
    <lineage>
        <taxon>Bacteria</taxon>
        <taxon>Bacillati</taxon>
        <taxon>Bacillota</taxon>
        <taxon>Bacilli</taxon>
        <taxon>Lactobacillales</taxon>
        <taxon>Aerococcaceae</taxon>
        <taxon>Aerococcus</taxon>
    </lineage>
</organism>
<keyword evidence="2" id="KW-0846">Cobalamin</keyword>
<keyword evidence="3" id="KW-0560">Oxidoreductase</keyword>